<dbReference type="PANTHER" id="PTHR38537:SF8">
    <property type="entry name" value="FILAMIN-A"/>
    <property type="match status" value="1"/>
</dbReference>
<feature type="repeat" description="Filamin" evidence="7">
    <location>
        <begin position="980"/>
        <end position="1081"/>
    </location>
</feature>
<feature type="region of interest" description="Disordered" evidence="8">
    <location>
        <begin position="19"/>
        <end position="45"/>
    </location>
</feature>
<reference evidence="9" key="1">
    <citation type="submission" date="2019-08" db="EMBL/GenBank/DDBJ databases">
        <title>The improved chromosome-level genome for the pearl oyster Pinctada fucata martensii using PacBio sequencing and Hi-C.</title>
        <authorList>
            <person name="Zheng Z."/>
        </authorList>
    </citation>
    <scope>NUCLEOTIDE SEQUENCE</scope>
    <source>
        <strain evidence="9">ZZ-2019</strain>
        <tissue evidence="9">Adductor muscle</tissue>
    </source>
</reference>
<feature type="repeat" description="Filamin" evidence="7">
    <location>
        <begin position="709"/>
        <end position="801"/>
    </location>
</feature>
<feature type="repeat" description="Filamin" evidence="7">
    <location>
        <begin position="1274"/>
        <end position="1365"/>
    </location>
</feature>
<feature type="repeat" description="Filamin" evidence="7">
    <location>
        <begin position="504"/>
        <end position="598"/>
    </location>
</feature>
<dbReference type="InterPro" id="IPR014756">
    <property type="entry name" value="Ig_E-set"/>
</dbReference>
<keyword evidence="4" id="KW-0677">Repeat</keyword>
<keyword evidence="5" id="KW-0009">Actin-binding</keyword>
<keyword evidence="3" id="KW-0963">Cytoplasm</keyword>
<feature type="repeat" description="Filamin" evidence="7">
    <location>
        <begin position="76"/>
        <end position="116"/>
    </location>
</feature>
<evidence type="ECO:0000256" key="2">
    <source>
        <dbReference type="ARBA" id="ARBA00009238"/>
    </source>
</evidence>
<evidence type="ECO:0000256" key="3">
    <source>
        <dbReference type="ARBA" id="ARBA00022490"/>
    </source>
</evidence>
<feature type="repeat" description="Filamin" evidence="7">
    <location>
        <begin position="1084"/>
        <end position="1176"/>
    </location>
</feature>
<dbReference type="EMBL" id="VSWD01000005">
    <property type="protein sequence ID" value="KAK3103866.1"/>
    <property type="molecule type" value="Genomic_DNA"/>
</dbReference>
<name>A0AA88YSD1_PINIB</name>
<evidence type="ECO:0000256" key="1">
    <source>
        <dbReference type="ARBA" id="ARBA00004245"/>
    </source>
</evidence>
<sequence length="1494" mass="158715">MLKKYPNSLASQRVKWMSKFTGGPAPVTPKITKKPDGTTDVTYTPTKPGDYTIGVTYDNKPIKDSPFKAKITPAKQRPVADANVKAFGPGLEGGNAMQPATFTVDARKATTPGGIGVKVEGPKEAKIETKPNPDGTVGVFLDSPTEFTVDAKTVTPHGEGDVRAIVTNPSGSRNDTIVTNKGDGTYDVLYTPIEQGPMAIDVTYDNMAIPQSPLKVNAVPGCDSSRVKAYGPGLNGGFTNKPQVFTVDIKGAGQGGLGLAIDGPSEVPINCKDNRDGTCTVEYVPSKPGEYDVSVKFADQEIPNSPFKVGIKNPVDASKVQCYGPGLEPGVRTGVDATFTVDTSEAGDAPLTVTTTDSKGRTQPAKLVPVADGKIEATYMPTEEGPCKVDVKYANQPVPGSPFQNNVLPGADASKVRVTGPGVSDNIPASLPVTFTIDTRDAGMAELEVLIQRPDGSFAHPHIVDNGDGTFTVSYVPDDLGPYEIRIKFGGQPVPNSPFRVNAMPIGDASKCRITEGDDKCVPINKETVICVDASQAGDGKVTCRIRSPSGSDIDIDIVENPDGTFSLLFTPQMTGDYTISIKFGGNTIPGGEYDIQAVSPEDYKHYLESQVGATEDLITQDVVDSVHAAAPGAGLFQPVDIRIPVGPIFNFVSAFVVMPSGKKAYPKIQDNKDGTVTIRYQPTETGLHELYVKYNNDDIEGSPFKFHVDAVNSGHVTAYGPGLCHGIVNEPAEFTIVTKDAGAGGLSLAIEGPSKTEIKCVDNGDGTCTVSYLPTAPGEYNITVKFADQHISGSPFTAKITPPTSGPHRKAQIGRSSEVSLKVMEQDVASLTATIKTPSGREEPCLLKRLANGHLGISFTPHEVGEHLVNVYRNGVHIQGSPFKIVVGETELGNASKVKVTGPGLTEGMANEVNEFTVDTQDAGYGGLSLSIEGPSKADIECLDNEDGSCRVTYKPTEPGNYIVNIKFADEHVPGSPFNVKVGGEPSSRVTERITRHREAADITHIGSQCELSLKIPGTSPFDMTASVTSPSGVTELCDIMSLDDNHYSIKFVPKEMGVHTVSVKHKDMHIPGSPFEFTVGPIAGGGSHKVHAAGPGLEKGEVNQPCDFNIYTREAGAGGLSIAVEGPSKAELDFDDRKDGSCGVSYVVSEPGEYMVSVKFNDEHIPESPFKVYVSPSIGDARKLSVSALQSKGLQVGKPAAFVVNYNGAAKGKLKARVVSPSGTEEEALIQEIDEGEYAVRFIPRENGVHNVFVTFDGCEIPESPFRILVGKVDADPGMVTATGDGLKQGRTGETCKFMVNTCNAGAGALAVTVEGPSKVKLECKEVEEGYEFTYSPTAPGDYLITIRYAGVNIAGSPFKAKIEGQGKPSGYHEQASVVVETVTKTSIMSKFSGLQKFHSDASKCTSEGMGLKKAFRGKQATFTVDTSHAGNNMMFVGMMGPKGPCEELCVKNTGGYVYKMNYIVKERGDYMLIVKWGDEHIPGSPFCVHVE</sequence>
<dbReference type="FunFam" id="2.60.40.10:FF:000140">
    <property type="entry name" value="FiLamiN (Actin binding protein) homolog"/>
    <property type="match status" value="2"/>
</dbReference>
<feature type="repeat" description="Filamin" evidence="7">
    <location>
        <begin position="653"/>
        <end position="709"/>
    </location>
</feature>
<dbReference type="FunFam" id="2.60.40.10:FF:000007">
    <property type="entry name" value="Filamin-B isoform C"/>
    <property type="match status" value="2"/>
</dbReference>
<feature type="repeat" description="Filamin" evidence="7">
    <location>
        <begin position="1178"/>
        <end position="1272"/>
    </location>
</feature>
<dbReference type="Proteomes" id="UP001186944">
    <property type="component" value="Unassembled WGS sequence"/>
</dbReference>
<evidence type="ECO:0000256" key="5">
    <source>
        <dbReference type="ARBA" id="ARBA00023203"/>
    </source>
</evidence>
<evidence type="ECO:0000256" key="4">
    <source>
        <dbReference type="ARBA" id="ARBA00022737"/>
    </source>
</evidence>
<evidence type="ECO:0000256" key="6">
    <source>
        <dbReference type="ARBA" id="ARBA00023212"/>
    </source>
</evidence>
<feature type="repeat" description="Filamin" evidence="7">
    <location>
        <begin position="312"/>
        <end position="407"/>
    </location>
</feature>
<comment type="subcellular location">
    <subcellularLocation>
        <location evidence="1">Cytoplasm</location>
        <location evidence="1">Cytoskeleton</location>
    </subcellularLocation>
</comment>
<evidence type="ECO:0000256" key="8">
    <source>
        <dbReference type="SAM" id="MobiDB-lite"/>
    </source>
</evidence>
<dbReference type="InterPro" id="IPR017868">
    <property type="entry name" value="Filamin/ABP280_repeat-like"/>
</dbReference>
<dbReference type="PANTHER" id="PTHR38537">
    <property type="entry name" value="JITTERBUG, ISOFORM N"/>
    <property type="match status" value="1"/>
</dbReference>
<dbReference type="SUPFAM" id="SSF81296">
    <property type="entry name" value="E set domains"/>
    <property type="match status" value="16"/>
</dbReference>
<dbReference type="GO" id="GO:0030036">
    <property type="term" value="P:actin cytoskeleton organization"/>
    <property type="evidence" value="ECO:0007669"/>
    <property type="project" value="InterPro"/>
</dbReference>
<organism evidence="9 10">
    <name type="scientific">Pinctada imbricata</name>
    <name type="common">Atlantic pearl-oyster</name>
    <name type="synonym">Pinctada martensii</name>
    <dbReference type="NCBI Taxonomy" id="66713"/>
    <lineage>
        <taxon>Eukaryota</taxon>
        <taxon>Metazoa</taxon>
        <taxon>Spiralia</taxon>
        <taxon>Lophotrochozoa</taxon>
        <taxon>Mollusca</taxon>
        <taxon>Bivalvia</taxon>
        <taxon>Autobranchia</taxon>
        <taxon>Pteriomorphia</taxon>
        <taxon>Pterioida</taxon>
        <taxon>Pterioidea</taxon>
        <taxon>Pteriidae</taxon>
        <taxon>Pinctada</taxon>
    </lineage>
</organism>
<dbReference type="Pfam" id="PF00630">
    <property type="entry name" value="Filamin"/>
    <property type="match status" value="16"/>
</dbReference>
<evidence type="ECO:0000256" key="7">
    <source>
        <dbReference type="PROSITE-ProRule" id="PRU00087"/>
    </source>
</evidence>
<dbReference type="GO" id="GO:0005856">
    <property type="term" value="C:cytoskeleton"/>
    <property type="evidence" value="ECO:0007669"/>
    <property type="project" value="UniProtKB-SubCell"/>
</dbReference>
<keyword evidence="6" id="KW-0206">Cytoskeleton</keyword>
<dbReference type="InterPro" id="IPR044801">
    <property type="entry name" value="Filamin"/>
</dbReference>
<feature type="repeat" description="Filamin" evidence="7">
    <location>
        <begin position="807"/>
        <end position="888"/>
    </location>
</feature>
<dbReference type="InterPro" id="IPR001298">
    <property type="entry name" value="Filamin/ABP280_rpt"/>
</dbReference>
<protein>
    <submittedName>
        <fullName evidence="9">Uncharacterized protein</fullName>
    </submittedName>
</protein>
<comment type="caution">
    <text evidence="9">The sequence shown here is derived from an EMBL/GenBank/DDBJ whole genome shotgun (WGS) entry which is preliminary data.</text>
</comment>
<dbReference type="SMART" id="SM00557">
    <property type="entry name" value="IG_FLMN"/>
    <property type="match status" value="15"/>
</dbReference>
<evidence type="ECO:0000313" key="10">
    <source>
        <dbReference type="Proteomes" id="UP001186944"/>
    </source>
</evidence>
<dbReference type="GO" id="GO:0051015">
    <property type="term" value="F:actin filament binding"/>
    <property type="evidence" value="ECO:0007669"/>
    <property type="project" value="InterPro"/>
</dbReference>
<gene>
    <name evidence="9" type="ORF">FSP39_022515</name>
</gene>
<accession>A0AA88YSD1</accession>
<feature type="repeat" description="Filamin" evidence="7">
    <location>
        <begin position="408"/>
        <end position="503"/>
    </location>
</feature>
<dbReference type="FunFam" id="2.60.40.10:FF:000096">
    <property type="entry name" value="filamin-C isoform X2"/>
    <property type="match status" value="1"/>
</dbReference>
<comment type="similarity">
    <text evidence="2">Belongs to the filamin family.</text>
</comment>
<dbReference type="FunFam" id="2.60.40.10:FF:000001">
    <property type="entry name" value="Filamin-C isoform b"/>
    <property type="match status" value="1"/>
</dbReference>
<dbReference type="Gene3D" id="2.60.40.10">
    <property type="entry name" value="Immunoglobulins"/>
    <property type="match status" value="16"/>
</dbReference>
<feature type="repeat" description="Filamin" evidence="7">
    <location>
        <begin position="891"/>
        <end position="983"/>
    </location>
</feature>
<feature type="repeat" description="Filamin" evidence="7">
    <location>
        <begin position="1399"/>
        <end position="1493"/>
    </location>
</feature>
<feature type="repeat" description="Filamin" evidence="7">
    <location>
        <begin position="23"/>
        <end position="71"/>
    </location>
</feature>
<dbReference type="InterPro" id="IPR013783">
    <property type="entry name" value="Ig-like_fold"/>
</dbReference>
<evidence type="ECO:0000313" key="9">
    <source>
        <dbReference type="EMBL" id="KAK3103866.1"/>
    </source>
</evidence>
<dbReference type="PROSITE" id="PS50194">
    <property type="entry name" value="FILAMIN_REPEAT"/>
    <property type="match status" value="16"/>
</dbReference>
<feature type="repeat" description="Filamin" evidence="7">
    <location>
        <begin position="219"/>
        <end position="311"/>
    </location>
</feature>
<proteinExistence type="inferred from homology"/>
<feature type="repeat" description="Filamin" evidence="7">
    <location>
        <begin position="117"/>
        <end position="218"/>
    </location>
</feature>
<keyword evidence="10" id="KW-1185">Reference proteome</keyword>
<dbReference type="FunFam" id="2.60.40.10:FF:000092">
    <property type="entry name" value="Filamin-B isoform B"/>
    <property type="match status" value="1"/>
</dbReference>